<proteinExistence type="inferred from homology"/>
<dbReference type="PIRSF" id="PIRSF006278">
    <property type="entry name" value="ACCD_DCysDesulf"/>
    <property type="match status" value="1"/>
</dbReference>
<feature type="modified residue" description="N6-(pyridoxal phosphate)lysine" evidence="5">
    <location>
        <position position="70"/>
    </location>
</feature>
<keyword evidence="3 5" id="KW-0663">Pyridoxal phosphate</keyword>
<dbReference type="GO" id="GO:0019148">
    <property type="term" value="F:D-cysteine desulfhydrase activity"/>
    <property type="evidence" value="ECO:0007669"/>
    <property type="project" value="TreeGrafter"/>
</dbReference>
<dbReference type="PANTHER" id="PTHR43780">
    <property type="entry name" value="1-AMINOCYCLOPROPANE-1-CARBOXYLATE DEAMINASE-RELATED"/>
    <property type="match status" value="1"/>
</dbReference>
<protein>
    <submittedName>
        <fullName evidence="6">Uncharacterized protein</fullName>
    </submittedName>
</protein>
<dbReference type="AlphaFoldDB" id="A0A6V7PW97"/>
<feature type="active site" description="Nucleophile" evidence="4">
    <location>
        <position position="100"/>
    </location>
</feature>
<gene>
    <name evidence="6" type="ORF">CB5_LOCUS18107</name>
</gene>
<dbReference type="InterPro" id="IPR036052">
    <property type="entry name" value="TrpB-like_PALP_sf"/>
</dbReference>
<evidence type="ECO:0000256" key="3">
    <source>
        <dbReference type="ARBA" id="ARBA00022898"/>
    </source>
</evidence>
<comment type="similarity">
    <text evidence="2">Belongs to the ACC deaminase/D-cysteine desulfhydrase family.</text>
</comment>
<dbReference type="FunFam" id="3.40.50.1100:FF:000081">
    <property type="entry name" value="D-cysteine desulfhydrase 2 mitochondrial"/>
    <property type="match status" value="1"/>
</dbReference>
<comment type="cofactor">
    <cofactor evidence="1">
        <name>pyridoxal 5'-phosphate</name>
        <dbReference type="ChEBI" id="CHEBI:597326"/>
    </cofactor>
</comment>
<accession>A0A6V7PW97</accession>
<organism evidence="6">
    <name type="scientific">Ananas comosus var. bracteatus</name>
    <name type="common">red pineapple</name>
    <dbReference type="NCBI Taxonomy" id="296719"/>
    <lineage>
        <taxon>Eukaryota</taxon>
        <taxon>Viridiplantae</taxon>
        <taxon>Streptophyta</taxon>
        <taxon>Embryophyta</taxon>
        <taxon>Tracheophyta</taxon>
        <taxon>Spermatophyta</taxon>
        <taxon>Magnoliopsida</taxon>
        <taxon>Liliopsida</taxon>
        <taxon>Poales</taxon>
        <taxon>Bromeliaceae</taxon>
        <taxon>Bromelioideae</taxon>
        <taxon>Ananas</taxon>
    </lineage>
</organism>
<evidence type="ECO:0000256" key="5">
    <source>
        <dbReference type="PIRSR" id="PIRSR006278-2"/>
    </source>
</evidence>
<reference evidence="6" key="1">
    <citation type="submission" date="2020-07" db="EMBL/GenBank/DDBJ databases">
        <authorList>
            <person name="Lin J."/>
        </authorList>
    </citation>
    <scope>NUCLEOTIDE SEQUENCE</scope>
</reference>
<evidence type="ECO:0000313" key="6">
    <source>
        <dbReference type="EMBL" id="CAD1834896.1"/>
    </source>
</evidence>
<dbReference type="InterPro" id="IPR027278">
    <property type="entry name" value="ACCD_DCysDesulf"/>
</dbReference>
<dbReference type="SUPFAM" id="SSF53686">
    <property type="entry name" value="Tryptophan synthase beta subunit-like PLP-dependent enzymes"/>
    <property type="match status" value="1"/>
</dbReference>
<dbReference type="Gene3D" id="3.40.50.1100">
    <property type="match status" value="2"/>
</dbReference>
<sequence>MDDPLPSAPIHRVSLLSPSPQPLLSYSIDLLPDLGADSYAKASEPGADSSSSSFFVLRDDLLHPLANGNKARKLDALLPLLLRRRTLPATDLVTCGGCQSSHAAAVAVYCAERGIRSHLLLRGERPEVPTGYNLISEMFGSSTVYVARSAYARRDEMLLEHAHRVAGAGGEVMWIDDIVGEDLGEMNSERGIGEDGSRRVVIVNEGAASSVALLGVIRLVDYLAQANVFGKEQKIRIVLDAGTGTTAVGLALGVVLLGLPWKVTAVMLADTSERYKEREKHLISEFKRIHQIEIPQQASSGDDDGIVQWVERIHPRRFGKILDGEIETCRHIARQTGILLDPMYTLAAWEHAVSLARDAEDDAKVVMLHTGGTLNMFGLAQRYRSHFSSDD</sequence>
<evidence type="ECO:0000256" key="2">
    <source>
        <dbReference type="ARBA" id="ARBA00008639"/>
    </source>
</evidence>
<dbReference type="PANTHER" id="PTHR43780:SF7">
    <property type="entry name" value="D-CYSTEINE DESULFHYDRASE 2, MITOCHONDRIAL"/>
    <property type="match status" value="1"/>
</dbReference>
<dbReference type="EMBL" id="LR862152">
    <property type="protein sequence ID" value="CAD1834896.1"/>
    <property type="molecule type" value="Genomic_DNA"/>
</dbReference>
<evidence type="ECO:0000256" key="1">
    <source>
        <dbReference type="ARBA" id="ARBA00001933"/>
    </source>
</evidence>
<name>A0A6V7PW97_ANACO</name>
<evidence type="ECO:0000256" key="4">
    <source>
        <dbReference type="PIRSR" id="PIRSR006278-1"/>
    </source>
</evidence>